<dbReference type="AlphaFoldDB" id="A0A2S5T0H0"/>
<accession>A0A2S5T0H0</accession>
<organism evidence="2 4">
    <name type="scientific">Caldimonas thermodepolymerans</name>
    <dbReference type="NCBI Taxonomy" id="215580"/>
    <lineage>
        <taxon>Bacteria</taxon>
        <taxon>Pseudomonadati</taxon>
        <taxon>Pseudomonadota</taxon>
        <taxon>Betaproteobacteria</taxon>
        <taxon>Burkholderiales</taxon>
        <taxon>Sphaerotilaceae</taxon>
        <taxon>Caldimonas</taxon>
    </lineage>
</organism>
<keyword evidence="4" id="KW-1185">Reference proteome</keyword>
<comment type="caution">
    <text evidence="2">The sequence shown here is derived from an EMBL/GenBank/DDBJ whole genome shotgun (WGS) entry which is preliminary data.</text>
</comment>
<evidence type="ECO:0000313" key="5">
    <source>
        <dbReference type="Proteomes" id="UP000294772"/>
    </source>
</evidence>
<sequence length="138" mass="14259">MIRRRRFPRLAFWALAAALLLKAAVPLLAVGAAQAQGRALVEICTVYGLQTVALDEMLPTAAETTDAGRDDSAALPGGDPCVLTAALSLATPAPSAADPLAVAAARAPHPPARALPAPARDRTFDWAARRKHGPPVLA</sequence>
<proteinExistence type="predicted"/>
<protein>
    <recommendedName>
        <fullName evidence="6">DUF2946 domain-containing protein</fullName>
    </recommendedName>
</protein>
<evidence type="ECO:0000256" key="1">
    <source>
        <dbReference type="SAM" id="SignalP"/>
    </source>
</evidence>
<reference evidence="3 5" key="2">
    <citation type="submission" date="2019-03" db="EMBL/GenBank/DDBJ databases">
        <title>Genomic Encyclopedia of Type Strains, Phase IV (KMG-IV): sequencing the most valuable type-strain genomes for metagenomic binning, comparative biology and taxonomic classification.</title>
        <authorList>
            <person name="Goeker M."/>
        </authorList>
    </citation>
    <scope>NUCLEOTIDE SEQUENCE [LARGE SCALE GENOMIC DNA]</scope>
    <source>
        <strain evidence="3 5">DSM 15264</strain>
    </source>
</reference>
<evidence type="ECO:0008006" key="6">
    <source>
        <dbReference type="Google" id="ProtNLM"/>
    </source>
</evidence>
<dbReference type="RefSeq" id="WP_104358931.1">
    <property type="nucleotide sequence ID" value="NZ_CALFFA010000021.1"/>
</dbReference>
<keyword evidence="1" id="KW-0732">Signal</keyword>
<dbReference type="EMBL" id="SLXF01000005">
    <property type="protein sequence ID" value="TCP07162.1"/>
    <property type="molecule type" value="Genomic_DNA"/>
</dbReference>
<evidence type="ECO:0000313" key="3">
    <source>
        <dbReference type="EMBL" id="TCP07162.1"/>
    </source>
</evidence>
<feature type="signal peptide" evidence="1">
    <location>
        <begin position="1"/>
        <end position="29"/>
    </location>
</feature>
<gene>
    <name evidence="2" type="ORF">C1702_17125</name>
    <name evidence="3" type="ORF">EV676_105183</name>
</gene>
<evidence type="ECO:0000313" key="2">
    <source>
        <dbReference type="EMBL" id="PPE68442.1"/>
    </source>
</evidence>
<dbReference type="EMBL" id="PSNY01000027">
    <property type="protein sequence ID" value="PPE68442.1"/>
    <property type="molecule type" value="Genomic_DNA"/>
</dbReference>
<dbReference type="InterPro" id="IPR021333">
    <property type="entry name" value="DUF2946"/>
</dbReference>
<evidence type="ECO:0000313" key="4">
    <source>
        <dbReference type="Proteomes" id="UP000239406"/>
    </source>
</evidence>
<feature type="chain" id="PRO_5040584276" description="DUF2946 domain-containing protein" evidence="1">
    <location>
        <begin position="30"/>
        <end position="138"/>
    </location>
</feature>
<dbReference type="Proteomes" id="UP000294772">
    <property type="component" value="Unassembled WGS sequence"/>
</dbReference>
<dbReference type="Pfam" id="PF11162">
    <property type="entry name" value="DUF2946"/>
    <property type="match status" value="1"/>
</dbReference>
<name>A0A2S5T0H0_9BURK</name>
<dbReference type="Proteomes" id="UP000239406">
    <property type="component" value="Unassembled WGS sequence"/>
</dbReference>
<reference evidence="2 4" key="1">
    <citation type="submission" date="2018-02" db="EMBL/GenBank/DDBJ databases">
        <title>Reclassifiation of [Polyangium] brachysporum DSM 7029 as Guopingzhaonella breviflexa gen. nov., sp. nov., a member of the family Comamonadaceae.</title>
        <authorList>
            <person name="Tang B."/>
        </authorList>
    </citation>
    <scope>NUCLEOTIDE SEQUENCE [LARGE SCALE GENOMIC DNA]</scope>
    <source>
        <strain evidence="2 4">DSM 15344</strain>
    </source>
</reference>